<comment type="caution">
    <text evidence="2">The sequence shown here is derived from an EMBL/GenBank/DDBJ whole genome shotgun (WGS) entry which is preliminary data.</text>
</comment>
<sequence>MARSLRHDVIVPPGLLVDRVELTDCITIIAQPMAASARCPGCDQPSSRVHSRYTQTLADLPVAGMWAIIEVAARRFRFDASGCPTRIFAERLGPDLAGPYARRTAQLENIVHQLGLALGGEWATRPRSELNRSVFFGG</sequence>
<reference evidence="2 3" key="1">
    <citation type="submission" date="2019-06" db="EMBL/GenBank/DDBJ databases">
        <title>Genome of Methylobacterium sp. 17Sr1-39.</title>
        <authorList>
            <person name="Seo T."/>
        </authorList>
    </citation>
    <scope>NUCLEOTIDE SEQUENCE [LARGE SCALE GENOMIC DNA]</scope>
    <source>
        <strain evidence="2 3">17Sr1-39</strain>
    </source>
</reference>
<dbReference type="Pfam" id="PF14690">
    <property type="entry name" value="Zn_ribbon_ISL3"/>
    <property type="match status" value="1"/>
</dbReference>
<evidence type="ECO:0000259" key="1">
    <source>
        <dbReference type="Pfam" id="PF14690"/>
    </source>
</evidence>
<name>A0A5C4L6Q6_9HYPH</name>
<evidence type="ECO:0000313" key="2">
    <source>
        <dbReference type="EMBL" id="TNC06814.1"/>
    </source>
</evidence>
<gene>
    <name evidence="2" type="ORF">FF100_33915</name>
</gene>
<keyword evidence="3" id="KW-1185">Reference proteome</keyword>
<dbReference type="Proteomes" id="UP000305267">
    <property type="component" value="Unassembled WGS sequence"/>
</dbReference>
<protein>
    <submittedName>
        <fullName evidence="2">Transposase family protein</fullName>
    </submittedName>
</protein>
<organism evidence="2 3">
    <name type="scientific">Methylobacterium terricola</name>
    <dbReference type="NCBI Taxonomy" id="2583531"/>
    <lineage>
        <taxon>Bacteria</taxon>
        <taxon>Pseudomonadati</taxon>
        <taxon>Pseudomonadota</taxon>
        <taxon>Alphaproteobacteria</taxon>
        <taxon>Hyphomicrobiales</taxon>
        <taxon>Methylobacteriaceae</taxon>
        <taxon>Methylobacterium</taxon>
    </lineage>
</organism>
<dbReference type="OrthoDB" id="46712at2"/>
<accession>A0A5C4L6Q6</accession>
<evidence type="ECO:0000313" key="3">
    <source>
        <dbReference type="Proteomes" id="UP000305267"/>
    </source>
</evidence>
<feature type="domain" description="Transposase IS204/IS1001/IS1096/IS1165 zinc-finger" evidence="1">
    <location>
        <begin position="37"/>
        <end position="80"/>
    </location>
</feature>
<dbReference type="EMBL" id="VDDA01000044">
    <property type="protein sequence ID" value="TNC06814.1"/>
    <property type="molecule type" value="Genomic_DNA"/>
</dbReference>
<proteinExistence type="predicted"/>
<dbReference type="AlphaFoldDB" id="A0A5C4L6Q6"/>
<dbReference type="InterPro" id="IPR029261">
    <property type="entry name" value="Transposase_Znf"/>
</dbReference>